<reference evidence="1" key="1">
    <citation type="journal article" date="2021" name="New Phytol.">
        <title>Evolutionary innovations through gain and loss of genes in the ectomycorrhizal Boletales.</title>
        <authorList>
            <person name="Wu G."/>
            <person name="Miyauchi S."/>
            <person name="Morin E."/>
            <person name="Kuo A."/>
            <person name="Drula E."/>
            <person name="Varga T."/>
            <person name="Kohler A."/>
            <person name="Feng B."/>
            <person name="Cao Y."/>
            <person name="Lipzen A."/>
            <person name="Daum C."/>
            <person name="Hundley H."/>
            <person name="Pangilinan J."/>
            <person name="Johnson J."/>
            <person name="Barry K."/>
            <person name="LaButti K."/>
            <person name="Ng V."/>
            <person name="Ahrendt S."/>
            <person name="Min B."/>
            <person name="Choi I.G."/>
            <person name="Park H."/>
            <person name="Plett J.M."/>
            <person name="Magnuson J."/>
            <person name="Spatafora J.W."/>
            <person name="Nagy L.G."/>
            <person name="Henrissat B."/>
            <person name="Grigoriev I.V."/>
            <person name="Yang Z.L."/>
            <person name="Xu J."/>
            <person name="Martin F.M."/>
        </authorList>
    </citation>
    <scope>NUCLEOTIDE SEQUENCE</scope>
    <source>
        <strain evidence="1">ATCC 28755</strain>
    </source>
</reference>
<keyword evidence="2" id="KW-1185">Reference proteome</keyword>
<gene>
    <name evidence="1" type="ORF">BJ138DRAFT_1170279</name>
</gene>
<sequence length="346" mass="38118">MSSKRKFQGKTNRTIAQPSEESPPAVDYSLYIQAHEADLIRGPQATTVAQSIDVAAYINGTLDRGTGHGLIKWGVPSSAGSFDQSDILPTVTQEQEVLWVDRYDARLLLDSLPIVTAAPAPHRPLSPSGWSDLPSDAEDTFFFSPEEAEDYRRDKRRRVIEKNREERLQALFAAEGGEEPDSDPWGGSDEEPDDNQKELIRRTAIHIMSAGNPAQLEMRILANHGANKKFAFLKGRWSKAWRTAKEKARSEKQAETVTPPTQTEGKVGLGGLADYGDSEGDSDAEQETTEEVVSTIPAPPAASTDSDVTALPTNSDDALKEARRIRAREWAARRRQSHNETPALDT</sequence>
<evidence type="ECO:0000313" key="2">
    <source>
        <dbReference type="Proteomes" id="UP000790377"/>
    </source>
</evidence>
<protein>
    <submittedName>
        <fullName evidence="1">Uncharacterized protein</fullName>
    </submittedName>
</protein>
<evidence type="ECO:0000313" key="1">
    <source>
        <dbReference type="EMBL" id="KAH7914895.1"/>
    </source>
</evidence>
<dbReference type="EMBL" id="MU267607">
    <property type="protein sequence ID" value="KAH7914895.1"/>
    <property type="molecule type" value="Genomic_DNA"/>
</dbReference>
<accession>A0ACB8AN49</accession>
<proteinExistence type="predicted"/>
<dbReference type="Proteomes" id="UP000790377">
    <property type="component" value="Unassembled WGS sequence"/>
</dbReference>
<name>A0ACB8AN49_9AGAM</name>
<comment type="caution">
    <text evidence="1">The sequence shown here is derived from an EMBL/GenBank/DDBJ whole genome shotgun (WGS) entry which is preliminary data.</text>
</comment>
<organism evidence="1 2">
    <name type="scientific">Hygrophoropsis aurantiaca</name>
    <dbReference type="NCBI Taxonomy" id="72124"/>
    <lineage>
        <taxon>Eukaryota</taxon>
        <taxon>Fungi</taxon>
        <taxon>Dikarya</taxon>
        <taxon>Basidiomycota</taxon>
        <taxon>Agaricomycotina</taxon>
        <taxon>Agaricomycetes</taxon>
        <taxon>Agaricomycetidae</taxon>
        <taxon>Boletales</taxon>
        <taxon>Coniophorineae</taxon>
        <taxon>Hygrophoropsidaceae</taxon>
        <taxon>Hygrophoropsis</taxon>
    </lineage>
</organism>